<evidence type="ECO:0000313" key="4">
    <source>
        <dbReference type="Proteomes" id="UP000246078"/>
    </source>
</evidence>
<feature type="region of interest" description="Disordered" evidence="1">
    <location>
        <begin position="1"/>
        <end position="39"/>
    </location>
</feature>
<sequence length="244" mass="28107">MPPKKNRVQGGNAKCRASAAPQGDRQRRARQDLEDVTDQPAATHIRVEARQPQWTMRSTVKDILLEGSNNRTNMKLNDFLRSNLGGRAAVEKDHNVTMEAFVQEPDAYVQNQQLLRRIFNLTAYQVYKLHHEGVVFLEQWRDYEGKDTITPFPKAKLNRVLTQLLTGESREAGERAAREHQEGFTLTTTIRDVLFRGRVRVMDIKLNDFLLLRFGGKGNLDANRDVLLEEFSRIPRGISTMREY</sequence>
<feature type="compositionally biased region" description="Basic and acidic residues" evidence="1">
    <location>
        <begin position="24"/>
        <end position="33"/>
    </location>
</feature>
<dbReference type="VEuPathDB" id="TriTrypDB:ECC02_011691"/>
<dbReference type="EMBL" id="PRFC01000807">
    <property type="protein sequence ID" value="PWU83938.1"/>
    <property type="molecule type" value="Genomic_DNA"/>
</dbReference>
<dbReference type="VEuPathDB" id="TriTrypDB:TcG_12385"/>
<dbReference type="InterPro" id="IPR056000">
    <property type="entry name" value="DUF7578"/>
</dbReference>
<dbReference type="Pfam" id="PF24466">
    <property type="entry name" value="DUF7578"/>
    <property type="match status" value="2"/>
</dbReference>
<dbReference type="VEuPathDB" id="TriTrypDB:TcCLB.506629.240"/>
<dbReference type="NCBIfam" id="TIGR01631">
    <property type="entry name" value="Trypano_RHS"/>
    <property type="match status" value="1"/>
</dbReference>
<dbReference type="VEuPathDB" id="TriTrypDB:Tc_MARK_5013"/>
<organism evidence="3 4">
    <name type="scientific">Trypanosoma cruzi</name>
    <dbReference type="NCBI Taxonomy" id="5693"/>
    <lineage>
        <taxon>Eukaryota</taxon>
        <taxon>Discoba</taxon>
        <taxon>Euglenozoa</taxon>
        <taxon>Kinetoplastea</taxon>
        <taxon>Metakinetoplastina</taxon>
        <taxon>Trypanosomatida</taxon>
        <taxon>Trypanosomatidae</taxon>
        <taxon>Trypanosoma</taxon>
        <taxon>Schizotrypanum</taxon>
    </lineage>
</organism>
<dbReference type="AlphaFoldDB" id="A0A2V2UMA3"/>
<dbReference type="InterPro" id="IPR006518">
    <property type="entry name" value="Trypano_RHS"/>
</dbReference>
<dbReference type="VEuPathDB" id="TriTrypDB:C4B63_11g495"/>
<proteinExistence type="predicted"/>
<protein>
    <submittedName>
        <fullName evidence="3">Putative retrotransposon hot spot protein (RHS)</fullName>
    </submittedName>
</protein>
<reference evidence="3 4" key="1">
    <citation type="journal article" date="2018" name="Microb. Genom.">
        <title>Expanding an expanded genome: long-read sequencing of Trypanosoma cruzi.</title>
        <authorList>
            <person name="Berna L."/>
            <person name="Rodriguez M."/>
            <person name="Chiribao M.L."/>
            <person name="Parodi-Talice A."/>
            <person name="Pita S."/>
            <person name="Rijo G."/>
            <person name="Alvarez-Valin F."/>
            <person name="Robello C."/>
        </authorList>
    </citation>
    <scope>NUCLEOTIDE SEQUENCE [LARGE SCALE GENOMIC DNA]</scope>
    <source>
        <strain evidence="3 4">TCC</strain>
    </source>
</reference>
<evidence type="ECO:0000256" key="1">
    <source>
        <dbReference type="SAM" id="MobiDB-lite"/>
    </source>
</evidence>
<evidence type="ECO:0000259" key="2">
    <source>
        <dbReference type="Pfam" id="PF24466"/>
    </source>
</evidence>
<evidence type="ECO:0000313" key="3">
    <source>
        <dbReference type="EMBL" id="PWU83938.1"/>
    </source>
</evidence>
<dbReference type="VEuPathDB" id="TriTrypDB:TCSYLVIO_009575"/>
<accession>A0A2V2UMA3</accession>
<dbReference type="VEuPathDB" id="TriTrypDB:C3747_807g7"/>
<name>A0A2V2UMA3_TRYCR</name>
<feature type="domain" description="DUF7578" evidence="2">
    <location>
        <begin position="71"/>
        <end position="132"/>
    </location>
</feature>
<dbReference type="Proteomes" id="UP000246078">
    <property type="component" value="Unassembled WGS sequence"/>
</dbReference>
<gene>
    <name evidence="3" type="ORF">C3747_807g7</name>
</gene>
<feature type="domain" description="DUF7578" evidence="2">
    <location>
        <begin position="200"/>
        <end position="235"/>
    </location>
</feature>
<dbReference type="VEuPathDB" id="TriTrypDB:TcCL_ESM09002"/>
<comment type="caution">
    <text evidence="3">The sequence shown here is derived from an EMBL/GenBank/DDBJ whole genome shotgun (WGS) entry which is preliminary data.</text>
</comment>